<dbReference type="Proteomes" id="UP000199289">
    <property type="component" value="Unassembled WGS sequence"/>
</dbReference>
<evidence type="ECO:0000256" key="3">
    <source>
        <dbReference type="ARBA" id="ARBA00023098"/>
    </source>
</evidence>
<proteinExistence type="predicted"/>
<keyword evidence="1" id="KW-0378">Hydrolase</keyword>
<dbReference type="InterPro" id="IPR025202">
    <property type="entry name" value="PLD-like_dom"/>
</dbReference>
<dbReference type="RefSeq" id="WP_245698834.1">
    <property type="nucleotide sequence ID" value="NZ_FNKQ01000002.1"/>
</dbReference>
<gene>
    <name evidence="6" type="ORF">SAMN05216278_1961</name>
</gene>
<feature type="domain" description="PLD phosphodiesterase" evidence="5">
    <location>
        <begin position="476"/>
        <end position="503"/>
    </location>
</feature>
<dbReference type="InterPro" id="IPR051406">
    <property type="entry name" value="PLD_domain"/>
</dbReference>
<evidence type="ECO:0000313" key="7">
    <source>
        <dbReference type="Proteomes" id="UP000199289"/>
    </source>
</evidence>
<dbReference type="SMART" id="SM00155">
    <property type="entry name" value="PLDc"/>
    <property type="match status" value="2"/>
</dbReference>
<evidence type="ECO:0000259" key="5">
    <source>
        <dbReference type="PROSITE" id="PS50035"/>
    </source>
</evidence>
<dbReference type="PANTHER" id="PTHR43856">
    <property type="entry name" value="CARDIOLIPIN HYDROLASE"/>
    <property type="match status" value="1"/>
</dbReference>
<evidence type="ECO:0000256" key="2">
    <source>
        <dbReference type="ARBA" id="ARBA00022963"/>
    </source>
</evidence>
<keyword evidence="2" id="KW-0442">Lipid degradation</keyword>
<reference evidence="7" key="1">
    <citation type="submission" date="2016-10" db="EMBL/GenBank/DDBJ databases">
        <authorList>
            <person name="Varghese N."/>
            <person name="Submissions S."/>
        </authorList>
    </citation>
    <scope>NUCLEOTIDE SEQUENCE [LARGE SCALE GENOMIC DNA]</scope>
    <source>
        <strain evidence="7">CGMCC 1.12397</strain>
    </source>
</reference>
<feature type="compositionally biased region" description="Polar residues" evidence="4">
    <location>
        <begin position="42"/>
        <end position="61"/>
    </location>
</feature>
<dbReference type="PROSITE" id="PS50035">
    <property type="entry name" value="PLD"/>
    <property type="match status" value="1"/>
</dbReference>
<keyword evidence="3" id="KW-0443">Lipid metabolism</keyword>
<dbReference type="CDD" id="cd09128">
    <property type="entry name" value="PLDc_unchar1_2"/>
    <property type="match status" value="1"/>
</dbReference>
<dbReference type="InterPro" id="IPR001736">
    <property type="entry name" value="PLipase_D/transphosphatidylase"/>
</dbReference>
<protein>
    <submittedName>
        <fullName evidence="6">Phosphatidylserine/phosphatidylglycerophosphate/cardiolipin synthase</fullName>
    </submittedName>
</protein>
<feature type="region of interest" description="Disordered" evidence="4">
    <location>
        <begin position="30"/>
        <end position="78"/>
    </location>
</feature>
<name>A0A1H1BW17_9EURY</name>
<dbReference type="PANTHER" id="PTHR43856:SF1">
    <property type="entry name" value="MITOCHONDRIAL CARDIOLIPIN HYDROLASE"/>
    <property type="match status" value="1"/>
</dbReference>
<evidence type="ECO:0000313" key="6">
    <source>
        <dbReference type="EMBL" id="SDQ55606.1"/>
    </source>
</evidence>
<dbReference type="GO" id="GO:0016042">
    <property type="term" value="P:lipid catabolic process"/>
    <property type="evidence" value="ECO:0007669"/>
    <property type="project" value="UniProtKB-KW"/>
</dbReference>
<dbReference type="SUPFAM" id="SSF56024">
    <property type="entry name" value="Phospholipase D/nuclease"/>
    <property type="match status" value="2"/>
</dbReference>
<dbReference type="Gene3D" id="3.30.870.10">
    <property type="entry name" value="Endonuclease Chain A"/>
    <property type="match status" value="2"/>
</dbReference>
<dbReference type="GO" id="GO:0016891">
    <property type="term" value="F:RNA endonuclease activity producing 5'-phosphomonoesters, hydrolytic mechanism"/>
    <property type="evidence" value="ECO:0007669"/>
    <property type="project" value="TreeGrafter"/>
</dbReference>
<dbReference type="Pfam" id="PF13091">
    <property type="entry name" value="PLDc_2"/>
    <property type="match status" value="2"/>
</dbReference>
<sequence length="574" mass="60968">MSLTRAASILAVCWVLCSVAAPAAVAPVAAAPSEMSEPATDATVTDATRSPTATPNATRNASAEDGTPNASAPAILSAYPNPLTDGDAGEYVVVRTGGTANLTLSDGESNVSVPPDADVVAVASDPVRARNLTDRPVVAARLDLSNAGERLVLRRGGVVVAETTYGRAPDAERWNATADRWVPRGLSLRDPVSTGPANATAFVLPDDPGVVRETLRSADERILLAGYTFSSTRVADALVAAHRRGVRVRVLVEGSPVGGVSTRQADALARLARAGVAVRVVSGSRARFDYHHAKYAVADETALVSTENWKPTGTGGRKNRGWGVRVEGGRTAEELAAVFEHDFGGADAVSWRRYRRGRTFAESSPPEGDFPRRVAAESVAVEEVRVLTAPGNAGSAVVERFDGAERSIDVLAPRMDPDGRFFDALRRAANRGVRVRILLSNAWYDEEANAALVNRTETLRERGYDIEARIARPDGRFGKVHAKGAVVDGERTFVGSLNWNDRAATENREVVLELVGEDPASYYAAAFDADWRASEPGGGWWGTKTKTTATLALGALCSLALATWVTKKTVRFDG</sequence>
<dbReference type="EMBL" id="FNKQ01000002">
    <property type="protein sequence ID" value="SDQ55606.1"/>
    <property type="molecule type" value="Genomic_DNA"/>
</dbReference>
<evidence type="ECO:0000256" key="4">
    <source>
        <dbReference type="SAM" id="MobiDB-lite"/>
    </source>
</evidence>
<organism evidence="6 7">
    <name type="scientific">Halopelagius longus</name>
    <dbReference type="NCBI Taxonomy" id="1236180"/>
    <lineage>
        <taxon>Archaea</taxon>
        <taxon>Methanobacteriati</taxon>
        <taxon>Methanobacteriota</taxon>
        <taxon>Stenosarchaea group</taxon>
        <taxon>Halobacteria</taxon>
        <taxon>Halobacteriales</taxon>
        <taxon>Haloferacaceae</taxon>
    </lineage>
</organism>
<accession>A0A1H1BW17</accession>
<dbReference type="AlphaFoldDB" id="A0A1H1BW17"/>
<evidence type="ECO:0000256" key="1">
    <source>
        <dbReference type="ARBA" id="ARBA00022801"/>
    </source>
</evidence>